<evidence type="ECO:0000313" key="1">
    <source>
        <dbReference type="EMBL" id="KKL13807.1"/>
    </source>
</evidence>
<accession>A0A0F9BJ25</accession>
<name>A0A0F9BJ25_9ZZZZ</name>
<comment type="caution">
    <text evidence="1">The sequence shown here is derived from an EMBL/GenBank/DDBJ whole genome shotgun (WGS) entry which is preliminary data.</text>
</comment>
<gene>
    <name evidence="1" type="ORF">LCGC14_2522090</name>
</gene>
<sequence length="27" mass="3188">EGGWISLKHLLSLWQKRYGKMEANTKI</sequence>
<feature type="non-terminal residue" evidence="1">
    <location>
        <position position="1"/>
    </location>
</feature>
<proteinExistence type="predicted"/>
<dbReference type="EMBL" id="LAZR01040711">
    <property type="protein sequence ID" value="KKL13807.1"/>
    <property type="molecule type" value="Genomic_DNA"/>
</dbReference>
<reference evidence="1" key="1">
    <citation type="journal article" date="2015" name="Nature">
        <title>Complex archaea that bridge the gap between prokaryotes and eukaryotes.</title>
        <authorList>
            <person name="Spang A."/>
            <person name="Saw J.H."/>
            <person name="Jorgensen S.L."/>
            <person name="Zaremba-Niedzwiedzka K."/>
            <person name="Martijn J."/>
            <person name="Lind A.E."/>
            <person name="van Eijk R."/>
            <person name="Schleper C."/>
            <person name="Guy L."/>
            <person name="Ettema T.J."/>
        </authorList>
    </citation>
    <scope>NUCLEOTIDE SEQUENCE</scope>
</reference>
<organism evidence="1">
    <name type="scientific">marine sediment metagenome</name>
    <dbReference type="NCBI Taxonomy" id="412755"/>
    <lineage>
        <taxon>unclassified sequences</taxon>
        <taxon>metagenomes</taxon>
        <taxon>ecological metagenomes</taxon>
    </lineage>
</organism>
<protein>
    <submittedName>
        <fullName evidence="1">Uncharacterized protein</fullName>
    </submittedName>
</protein>
<dbReference type="AlphaFoldDB" id="A0A0F9BJ25"/>